<dbReference type="PROSITE" id="PS00792">
    <property type="entry name" value="DHPS_1"/>
    <property type="match status" value="1"/>
</dbReference>
<name>A0A382D6Z7_9ZZZZ</name>
<dbReference type="GO" id="GO:0046872">
    <property type="term" value="F:metal ion binding"/>
    <property type="evidence" value="ECO:0007669"/>
    <property type="project" value="UniProtKB-KW"/>
</dbReference>
<evidence type="ECO:0000256" key="5">
    <source>
        <dbReference type="ARBA" id="ARBA00022679"/>
    </source>
</evidence>
<dbReference type="AlphaFoldDB" id="A0A382D6Z7"/>
<evidence type="ECO:0000256" key="7">
    <source>
        <dbReference type="ARBA" id="ARBA00022842"/>
    </source>
</evidence>
<evidence type="ECO:0000256" key="3">
    <source>
        <dbReference type="ARBA" id="ARBA00004763"/>
    </source>
</evidence>
<proteinExistence type="predicted"/>
<feature type="domain" description="Pterin-binding" evidence="9">
    <location>
        <begin position="5"/>
        <end position="258"/>
    </location>
</feature>
<dbReference type="PANTHER" id="PTHR20941:SF1">
    <property type="entry name" value="FOLIC ACID SYNTHESIS PROTEIN FOL1"/>
    <property type="match status" value="1"/>
</dbReference>
<dbReference type="NCBIfam" id="TIGR01496">
    <property type="entry name" value="DHPS"/>
    <property type="match status" value="1"/>
</dbReference>
<dbReference type="GO" id="GO:0005829">
    <property type="term" value="C:cytosol"/>
    <property type="evidence" value="ECO:0007669"/>
    <property type="project" value="TreeGrafter"/>
</dbReference>
<dbReference type="PROSITE" id="PS50972">
    <property type="entry name" value="PTERIN_BINDING"/>
    <property type="match status" value="1"/>
</dbReference>
<dbReference type="CDD" id="cd00739">
    <property type="entry name" value="DHPS"/>
    <property type="match status" value="1"/>
</dbReference>
<dbReference type="GO" id="GO:0004156">
    <property type="term" value="F:dihydropteroate synthase activity"/>
    <property type="evidence" value="ECO:0007669"/>
    <property type="project" value="UniProtKB-EC"/>
</dbReference>
<dbReference type="GO" id="GO:0046656">
    <property type="term" value="P:folic acid biosynthetic process"/>
    <property type="evidence" value="ECO:0007669"/>
    <property type="project" value="UniProtKB-KW"/>
</dbReference>
<dbReference type="Gene3D" id="3.20.20.20">
    <property type="entry name" value="Dihydropteroate synthase-like"/>
    <property type="match status" value="1"/>
</dbReference>
<dbReference type="EC" id="2.5.1.15" evidence="4"/>
<evidence type="ECO:0000256" key="4">
    <source>
        <dbReference type="ARBA" id="ARBA00012458"/>
    </source>
</evidence>
<dbReference type="EMBL" id="UINC01037835">
    <property type="protein sequence ID" value="SVB33919.1"/>
    <property type="molecule type" value="Genomic_DNA"/>
</dbReference>
<evidence type="ECO:0000256" key="8">
    <source>
        <dbReference type="ARBA" id="ARBA00022909"/>
    </source>
</evidence>
<keyword evidence="7" id="KW-0460">Magnesium</keyword>
<evidence type="ECO:0000313" key="10">
    <source>
        <dbReference type="EMBL" id="SVB33919.1"/>
    </source>
</evidence>
<dbReference type="InterPro" id="IPR011005">
    <property type="entry name" value="Dihydropteroate_synth-like_sf"/>
</dbReference>
<comment type="pathway">
    <text evidence="3">Cofactor biosynthesis; tetrahydrofolate biosynthesis; 7,8-dihydrofolate from 2-amino-4-hydroxy-6-hydroxymethyl-7,8-dihydropteridine diphosphate and 4-aminobenzoate: step 1/2.</text>
</comment>
<evidence type="ECO:0000256" key="1">
    <source>
        <dbReference type="ARBA" id="ARBA00000012"/>
    </source>
</evidence>
<evidence type="ECO:0000256" key="6">
    <source>
        <dbReference type="ARBA" id="ARBA00022723"/>
    </source>
</evidence>
<dbReference type="Pfam" id="PF00809">
    <property type="entry name" value="Pterin_bind"/>
    <property type="match status" value="1"/>
</dbReference>
<keyword evidence="6" id="KW-0479">Metal-binding</keyword>
<protein>
    <recommendedName>
        <fullName evidence="4">dihydropteroate synthase</fullName>
        <ecNumber evidence="4">2.5.1.15</ecNumber>
    </recommendedName>
</protein>
<evidence type="ECO:0000259" key="9">
    <source>
        <dbReference type="PROSITE" id="PS50972"/>
    </source>
</evidence>
<dbReference type="InterPro" id="IPR045031">
    <property type="entry name" value="DHP_synth-like"/>
</dbReference>
<dbReference type="FunFam" id="3.20.20.20:FF:000006">
    <property type="entry name" value="Dihydropteroate synthase"/>
    <property type="match status" value="1"/>
</dbReference>
<reference evidence="10" key="1">
    <citation type="submission" date="2018-05" db="EMBL/GenBank/DDBJ databases">
        <authorList>
            <person name="Lanie J.A."/>
            <person name="Ng W.-L."/>
            <person name="Kazmierczak K.M."/>
            <person name="Andrzejewski T.M."/>
            <person name="Davidsen T.M."/>
            <person name="Wayne K.J."/>
            <person name="Tettelin H."/>
            <person name="Glass J.I."/>
            <person name="Rusch D."/>
            <person name="Podicherti R."/>
            <person name="Tsui H.-C.T."/>
            <person name="Winkler M.E."/>
        </authorList>
    </citation>
    <scope>NUCLEOTIDE SEQUENCE</scope>
</reference>
<dbReference type="PROSITE" id="PS00793">
    <property type="entry name" value="DHPS_2"/>
    <property type="match status" value="1"/>
</dbReference>
<organism evidence="10">
    <name type="scientific">marine metagenome</name>
    <dbReference type="NCBI Taxonomy" id="408172"/>
    <lineage>
        <taxon>unclassified sequences</taxon>
        <taxon>metagenomes</taxon>
        <taxon>ecological metagenomes</taxon>
    </lineage>
</organism>
<dbReference type="InterPro" id="IPR006390">
    <property type="entry name" value="DHP_synth_dom"/>
</dbReference>
<gene>
    <name evidence="10" type="ORF">METZ01_LOCUS186773</name>
</gene>
<dbReference type="SUPFAM" id="SSF51717">
    <property type="entry name" value="Dihydropteroate synthetase-like"/>
    <property type="match status" value="1"/>
</dbReference>
<comment type="catalytic activity">
    <reaction evidence="1">
        <text>(7,8-dihydropterin-6-yl)methyl diphosphate + 4-aminobenzoate = 7,8-dihydropteroate + diphosphate</text>
        <dbReference type="Rhea" id="RHEA:19949"/>
        <dbReference type="ChEBI" id="CHEBI:17836"/>
        <dbReference type="ChEBI" id="CHEBI:17839"/>
        <dbReference type="ChEBI" id="CHEBI:33019"/>
        <dbReference type="ChEBI" id="CHEBI:72950"/>
        <dbReference type="EC" id="2.5.1.15"/>
    </reaction>
</comment>
<keyword evidence="8" id="KW-0289">Folate biosynthesis</keyword>
<sequence length="268" mass="29043">MADHPIIMGVLNITPDSFSDGGRFFESQNAIDQAILMVEQGADIIDIGGESTRPGAPEVSEEDELNRVLPVIEALYGNINVPISIDTSKPVVMKRAVESGASIINDVFALRLDGALEMAASLGVDVCLMHMQGNPRTMQQNPRYDDVVLEVKDFFTERIEACAKVGIKPEAITLDPGFGFGKNLAHNVALLKNLSEFHEFGVSILAGLSRKSMIGTLLGDKEVDERMIGSVTAALIAAENGADIIRAHDVAETSDALKVWQQIKHFRE</sequence>
<keyword evidence="5" id="KW-0808">Transferase</keyword>
<dbReference type="PANTHER" id="PTHR20941">
    <property type="entry name" value="FOLATE SYNTHESIS PROTEINS"/>
    <property type="match status" value="1"/>
</dbReference>
<accession>A0A382D6Z7</accession>
<dbReference type="GO" id="GO:0046654">
    <property type="term" value="P:tetrahydrofolate biosynthetic process"/>
    <property type="evidence" value="ECO:0007669"/>
    <property type="project" value="TreeGrafter"/>
</dbReference>
<comment type="cofactor">
    <cofactor evidence="2">
        <name>Mg(2+)</name>
        <dbReference type="ChEBI" id="CHEBI:18420"/>
    </cofactor>
</comment>
<evidence type="ECO:0000256" key="2">
    <source>
        <dbReference type="ARBA" id="ARBA00001946"/>
    </source>
</evidence>
<dbReference type="InterPro" id="IPR000489">
    <property type="entry name" value="Pterin-binding_dom"/>
</dbReference>